<keyword evidence="10" id="KW-1185">Reference proteome</keyword>
<evidence type="ECO:0000256" key="3">
    <source>
        <dbReference type="ARBA" id="ARBA00012485"/>
    </source>
</evidence>
<keyword evidence="5 6" id="KW-0833">Ubl conjugation pathway</keyword>
<keyword evidence="7" id="KW-0812">Transmembrane</keyword>
<dbReference type="OrthoDB" id="8068875at2759"/>
<evidence type="ECO:0000313" key="10">
    <source>
        <dbReference type="Proteomes" id="UP000653305"/>
    </source>
</evidence>
<dbReference type="Gene3D" id="3.30.2160.10">
    <property type="entry name" value="Hect, E3 ligase catalytic domain"/>
    <property type="match status" value="1"/>
</dbReference>
<dbReference type="Proteomes" id="UP000653305">
    <property type="component" value="Unassembled WGS sequence"/>
</dbReference>
<evidence type="ECO:0000256" key="2">
    <source>
        <dbReference type="ARBA" id="ARBA00004906"/>
    </source>
</evidence>
<evidence type="ECO:0000256" key="5">
    <source>
        <dbReference type="ARBA" id="ARBA00022786"/>
    </source>
</evidence>
<dbReference type="InterPro" id="IPR050409">
    <property type="entry name" value="E3_ubiq-protein_ligase"/>
</dbReference>
<dbReference type="GO" id="GO:0005737">
    <property type="term" value="C:cytoplasm"/>
    <property type="evidence" value="ECO:0007669"/>
    <property type="project" value="TreeGrafter"/>
</dbReference>
<evidence type="ECO:0000259" key="8">
    <source>
        <dbReference type="PROSITE" id="PS50237"/>
    </source>
</evidence>
<evidence type="ECO:0000256" key="6">
    <source>
        <dbReference type="PROSITE-ProRule" id="PRU00104"/>
    </source>
</evidence>
<dbReference type="PANTHER" id="PTHR11254">
    <property type="entry name" value="HECT DOMAIN UBIQUITIN-PROTEIN LIGASE"/>
    <property type="match status" value="1"/>
</dbReference>
<dbReference type="GO" id="GO:0061630">
    <property type="term" value="F:ubiquitin protein ligase activity"/>
    <property type="evidence" value="ECO:0007669"/>
    <property type="project" value="UniProtKB-EC"/>
</dbReference>
<evidence type="ECO:0000313" key="9">
    <source>
        <dbReference type="EMBL" id="GFQ00168.1"/>
    </source>
</evidence>
<feature type="transmembrane region" description="Helical" evidence="7">
    <location>
        <begin position="108"/>
        <end position="125"/>
    </location>
</feature>
<sequence>MGTRKVVELCLDGKSVVVNSKNKRQYVDSLIQHRFVKEAAEQVEHFAKGFGNILSCRELQKSFFRCLNPEDLDLMLHGSENEISVDDWKAHTESTMDSKLLMFRYSGFIRYVTGFLSFIFLSFFLNTKYINMWFYCAN</sequence>
<dbReference type="GO" id="GO:0000209">
    <property type="term" value="P:protein polyubiquitination"/>
    <property type="evidence" value="ECO:0007669"/>
    <property type="project" value="TreeGrafter"/>
</dbReference>
<dbReference type="InterPro" id="IPR000569">
    <property type="entry name" value="HECT_dom"/>
</dbReference>
<dbReference type="InterPro" id="IPR035983">
    <property type="entry name" value="Hect_E3_ubiquitin_ligase"/>
</dbReference>
<comment type="caution">
    <text evidence="9">The sequence shown here is derived from an EMBL/GenBank/DDBJ whole genome shotgun (WGS) entry which is preliminary data.</text>
</comment>
<keyword evidence="7" id="KW-1133">Transmembrane helix</keyword>
<evidence type="ECO:0000256" key="1">
    <source>
        <dbReference type="ARBA" id="ARBA00000885"/>
    </source>
</evidence>
<organism evidence="9 10">
    <name type="scientific">Phtheirospermum japonicum</name>
    <dbReference type="NCBI Taxonomy" id="374723"/>
    <lineage>
        <taxon>Eukaryota</taxon>
        <taxon>Viridiplantae</taxon>
        <taxon>Streptophyta</taxon>
        <taxon>Embryophyta</taxon>
        <taxon>Tracheophyta</taxon>
        <taxon>Spermatophyta</taxon>
        <taxon>Magnoliopsida</taxon>
        <taxon>eudicotyledons</taxon>
        <taxon>Gunneridae</taxon>
        <taxon>Pentapetalae</taxon>
        <taxon>asterids</taxon>
        <taxon>lamiids</taxon>
        <taxon>Lamiales</taxon>
        <taxon>Orobanchaceae</taxon>
        <taxon>Orobanchaceae incertae sedis</taxon>
        <taxon>Phtheirospermum</taxon>
    </lineage>
</organism>
<proteinExistence type="predicted"/>
<keyword evidence="4" id="KW-0808">Transferase</keyword>
<dbReference type="PANTHER" id="PTHR11254:SF424">
    <property type="entry name" value="E3 UBIQUITIN-PROTEIN LIGASE UPL5"/>
    <property type="match status" value="1"/>
</dbReference>
<gene>
    <name evidence="9" type="ORF">PHJA_002160800</name>
</gene>
<feature type="domain" description="HECT" evidence="8">
    <location>
        <begin position="1"/>
        <end position="119"/>
    </location>
</feature>
<dbReference type="EMBL" id="BMAC01000612">
    <property type="protein sequence ID" value="GFQ00168.1"/>
    <property type="molecule type" value="Genomic_DNA"/>
</dbReference>
<dbReference type="AlphaFoldDB" id="A0A830CHI8"/>
<comment type="caution">
    <text evidence="6">Lacks conserved residue(s) required for the propagation of feature annotation.</text>
</comment>
<accession>A0A830CHI8</accession>
<evidence type="ECO:0000256" key="4">
    <source>
        <dbReference type="ARBA" id="ARBA00022679"/>
    </source>
</evidence>
<dbReference type="PROSITE" id="PS50237">
    <property type="entry name" value="HECT"/>
    <property type="match status" value="1"/>
</dbReference>
<dbReference type="SUPFAM" id="SSF56204">
    <property type="entry name" value="Hect, E3 ligase catalytic domain"/>
    <property type="match status" value="1"/>
</dbReference>
<comment type="pathway">
    <text evidence="2">Protein modification; protein ubiquitination.</text>
</comment>
<reference evidence="9" key="1">
    <citation type="submission" date="2020-07" db="EMBL/GenBank/DDBJ databases">
        <title>Ethylene signaling mediates host invasion by parasitic plants.</title>
        <authorList>
            <person name="Yoshida S."/>
        </authorList>
    </citation>
    <scope>NUCLEOTIDE SEQUENCE</scope>
    <source>
        <strain evidence="9">Okayama</strain>
    </source>
</reference>
<name>A0A830CHI8_9LAMI</name>
<evidence type="ECO:0000256" key="7">
    <source>
        <dbReference type="SAM" id="Phobius"/>
    </source>
</evidence>
<dbReference type="GO" id="GO:0006511">
    <property type="term" value="P:ubiquitin-dependent protein catabolic process"/>
    <property type="evidence" value="ECO:0007669"/>
    <property type="project" value="TreeGrafter"/>
</dbReference>
<comment type="catalytic activity">
    <reaction evidence="1">
        <text>S-ubiquitinyl-[E2 ubiquitin-conjugating enzyme]-L-cysteine + [acceptor protein]-L-lysine = [E2 ubiquitin-conjugating enzyme]-L-cysteine + N(6)-ubiquitinyl-[acceptor protein]-L-lysine.</text>
        <dbReference type="EC" id="2.3.2.26"/>
    </reaction>
</comment>
<dbReference type="EC" id="2.3.2.26" evidence="3"/>
<dbReference type="Pfam" id="PF00632">
    <property type="entry name" value="HECT"/>
    <property type="match status" value="1"/>
</dbReference>
<protein>
    <recommendedName>
        <fullName evidence="3">HECT-type E3 ubiquitin transferase</fullName>
        <ecNumber evidence="3">2.3.2.26</ecNumber>
    </recommendedName>
</protein>
<keyword evidence="7" id="KW-0472">Membrane</keyword>